<keyword evidence="3" id="KW-0539">Nucleus</keyword>
<evidence type="ECO:0000256" key="1">
    <source>
        <dbReference type="ARBA" id="ARBA00004123"/>
    </source>
</evidence>
<evidence type="ECO:0000256" key="3">
    <source>
        <dbReference type="ARBA" id="ARBA00023242"/>
    </source>
</evidence>
<comment type="caution">
    <text evidence="6">The sequence shown here is derived from an EMBL/GenBank/DDBJ whole genome shotgun (WGS) entry which is preliminary data.</text>
</comment>
<keyword evidence="7" id="KW-1185">Reference proteome</keyword>
<dbReference type="Pfam" id="PF11935">
    <property type="entry name" value="SYMPK_PTA1_N"/>
    <property type="match status" value="1"/>
</dbReference>
<evidence type="ECO:0000256" key="2">
    <source>
        <dbReference type="ARBA" id="ARBA00022664"/>
    </source>
</evidence>
<dbReference type="Proteomes" id="UP001498771">
    <property type="component" value="Unassembled WGS sequence"/>
</dbReference>
<feature type="compositionally biased region" description="Acidic residues" evidence="4">
    <location>
        <begin position="428"/>
        <end position="443"/>
    </location>
</feature>
<dbReference type="PANTHER" id="PTHR15245">
    <property type="entry name" value="SYMPLEKIN-RELATED"/>
    <property type="match status" value="1"/>
</dbReference>
<reference evidence="6 7" key="1">
    <citation type="submission" date="2024-03" db="EMBL/GenBank/DDBJ databases">
        <title>Genome-scale model development and genomic sequencing of the oleaginous clade Lipomyces.</title>
        <authorList>
            <consortium name="Lawrence Berkeley National Laboratory"/>
            <person name="Czajka J.J."/>
            <person name="Han Y."/>
            <person name="Kim J."/>
            <person name="Mondo S.J."/>
            <person name="Hofstad B.A."/>
            <person name="Robles A."/>
            <person name="Haridas S."/>
            <person name="Riley R."/>
            <person name="LaButti K."/>
            <person name="Pangilinan J."/>
            <person name="Andreopoulos W."/>
            <person name="Lipzen A."/>
            <person name="Yan J."/>
            <person name="Wang M."/>
            <person name="Ng V."/>
            <person name="Grigoriev I.V."/>
            <person name="Spatafora J.W."/>
            <person name="Magnuson J.K."/>
            <person name="Baker S.E."/>
            <person name="Pomraning K.R."/>
        </authorList>
    </citation>
    <scope>NUCLEOTIDE SEQUENCE [LARGE SCALE GENOMIC DNA]</scope>
    <source>
        <strain evidence="6 7">Phaff 52-87</strain>
    </source>
</reference>
<accession>A0ABR1F582</accession>
<evidence type="ECO:0000313" key="6">
    <source>
        <dbReference type="EMBL" id="KAK7204995.1"/>
    </source>
</evidence>
<name>A0ABR1F582_9ASCO</name>
<dbReference type="PANTHER" id="PTHR15245:SF20">
    <property type="entry name" value="SYMPLEKIN"/>
    <property type="match status" value="1"/>
</dbReference>
<dbReference type="EMBL" id="JBBJBU010000006">
    <property type="protein sequence ID" value="KAK7204995.1"/>
    <property type="molecule type" value="Genomic_DNA"/>
</dbReference>
<dbReference type="InterPro" id="IPR032460">
    <property type="entry name" value="Symplekin/Pta1_N"/>
</dbReference>
<proteinExistence type="predicted"/>
<sequence>MAELTVEQQIDQLNSAKQLVSQDASFYPQIIKGILPIAQKPESALRLWSASFLAEGFSSTSVDQLEKEQLALSCLDTIEILVNDDDLQVQKRSIPCAALVYPLIYSYVCTHKTADDVWNKMLAIKLRVIELWDKGHVGLSLACIKFVQRIVAAQTAGAKDPRLVDASDASLTSVPLNHPLLHLNSLEAEGQGYLDRLLDVFYDHAINESILSATLYALGVLLKTRSTTVNKILTRILSFDPLSADYATTNPAKLKLELRCIEKNLRILLGNMMKTPAISSQYGPRIHLYLNQLMQFKNLSPEEITRKRSADSTIDSPSKRPRTDSHSPPTETGVKSYASLYTLIDTKIPSRNFDVKALPLDVLAEIALAGMTANSPQVVDAAVKAVQTRYSKLYPPPNIIKIEDDGSLEKSIEQAAAPSTAAVIDPPYMDDDDDDYEPDEYEPPDPIKSASPTPVPASQPASAPPAPAIKYEEEEDDDDYNPEALIDQFQPVVASKPPNPQQDDAYINEFREDSPEMDALALAAREQMTDEERIATFQDCIERLFLAGEDIERTIFEDNEAKKNAKDLADLNSVGLRGDIWVVLLARLGTRGIPAVQTEGMSESQIEQLSDTMARHIREKLYEYVIANFRERVEVAIMWLSEEWYNDKMKLKQQQQQQQQKCETKAEDEDTKPVGTDGTLTAENSAYIIWTMKIMDSVIPFLDVKDKVFLRFLSDLPELTRDMLYKLRILLNDPDRQKLGRFALQYLGKLRPPVREYCSQLLESFEGNEVKPAA</sequence>
<feature type="region of interest" description="Disordered" evidence="4">
    <location>
        <begin position="412"/>
        <end position="465"/>
    </location>
</feature>
<comment type="subcellular location">
    <subcellularLocation>
        <location evidence="1">Nucleus</location>
    </subcellularLocation>
</comment>
<feature type="domain" description="Symplekin/Pta1 N-terminal" evidence="5">
    <location>
        <begin position="86"/>
        <end position="295"/>
    </location>
</feature>
<feature type="compositionally biased region" description="Pro residues" evidence="4">
    <location>
        <begin position="453"/>
        <end position="465"/>
    </location>
</feature>
<evidence type="ECO:0000313" key="7">
    <source>
        <dbReference type="Proteomes" id="UP001498771"/>
    </source>
</evidence>
<dbReference type="GeneID" id="90038179"/>
<evidence type="ECO:0000259" key="5">
    <source>
        <dbReference type="Pfam" id="PF11935"/>
    </source>
</evidence>
<keyword evidence="2" id="KW-0507">mRNA processing</keyword>
<gene>
    <name evidence="6" type="ORF">BZA70DRAFT_278821</name>
</gene>
<protein>
    <recommendedName>
        <fullName evidence="5">Symplekin/Pta1 N-terminal domain-containing protein</fullName>
    </recommendedName>
</protein>
<dbReference type="InterPro" id="IPR021850">
    <property type="entry name" value="Symplekin/Pta1"/>
</dbReference>
<dbReference type="InterPro" id="IPR011989">
    <property type="entry name" value="ARM-like"/>
</dbReference>
<evidence type="ECO:0000256" key="4">
    <source>
        <dbReference type="SAM" id="MobiDB-lite"/>
    </source>
</evidence>
<feature type="region of interest" description="Disordered" evidence="4">
    <location>
        <begin position="304"/>
        <end position="333"/>
    </location>
</feature>
<dbReference type="Gene3D" id="1.25.10.10">
    <property type="entry name" value="Leucine-rich Repeat Variant"/>
    <property type="match status" value="1"/>
</dbReference>
<dbReference type="RefSeq" id="XP_064768028.1">
    <property type="nucleotide sequence ID" value="XM_064912667.1"/>
</dbReference>
<organism evidence="6 7">
    <name type="scientific">Myxozyma melibiosi</name>
    <dbReference type="NCBI Taxonomy" id="54550"/>
    <lineage>
        <taxon>Eukaryota</taxon>
        <taxon>Fungi</taxon>
        <taxon>Dikarya</taxon>
        <taxon>Ascomycota</taxon>
        <taxon>Saccharomycotina</taxon>
        <taxon>Lipomycetes</taxon>
        <taxon>Lipomycetales</taxon>
        <taxon>Lipomycetaceae</taxon>
        <taxon>Myxozyma</taxon>
    </lineage>
</organism>